<sequence length="174" mass="18969">MTNIFQGPKSSWIWLVIRLYVGYQWLVAGWHKIVDGFDASGFLKGAIAKAVPAAEGAKPVVQGWWAAFLEGFALPNVGLFNFLIPWGEFLVGLALILGFATIFAATMGMVMNFAFLLSGTISTNPNYLILQFILVSLGGAYAGYIGIDYYFRPVWRKAIARILPGEGNAAAQRA</sequence>
<dbReference type="RefSeq" id="WP_011196554.1">
    <property type="nucleotide sequence ID" value="NZ_JACSIR010000083.1"/>
</dbReference>
<keyword evidence="3 5" id="KW-1133">Transmembrane helix</keyword>
<comment type="caution">
    <text evidence="7">The sequence shown here is derived from an EMBL/GenBank/DDBJ whole genome shotgun (WGS) entry which is preliminary data.</text>
</comment>
<accession>A0A1Y2T8R2</accession>
<evidence type="ECO:0000256" key="4">
    <source>
        <dbReference type="ARBA" id="ARBA00023136"/>
    </source>
</evidence>
<dbReference type="GO" id="GO:0016020">
    <property type="term" value="C:membrane"/>
    <property type="evidence" value="ECO:0007669"/>
    <property type="project" value="UniProtKB-SubCell"/>
</dbReference>
<protein>
    <submittedName>
        <fullName evidence="7">Crp/Fnr family transcriptional regulator</fullName>
    </submittedName>
    <submittedName>
        <fullName evidence="6">DoxX family protein</fullName>
    </submittedName>
</protein>
<organism evidence="7 8">
    <name type="scientific">Symbiobacterium thermophilum</name>
    <dbReference type="NCBI Taxonomy" id="2734"/>
    <lineage>
        <taxon>Bacteria</taxon>
        <taxon>Bacillati</taxon>
        <taxon>Bacillota</taxon>
        <taxon>Clostridia</taxon>
        <taxon>Eubacteriales</taxon>
        <taxon>Symbiobacteriaceae</taxon>
        <taxon>Symbiobacterium</taxon>
    </lineage>
</organism>
<feature type="transmembrane region" description="Helical" evidence="5">
    <location>
        <begin position="128"/>
        <end position="151"/>
    </location>
</feature>
<keyword evidence="2 5" id="KW-0812">Transmembrane</keyword>
<feature type="transmembrane region" description="Helical" evidence="5">
    <location>
        <begin position="91"/>
        <end position="116"/>
    </location>
</feature>
<reference evidence="6" key="3">
    <citation type="submission" date="2017-11" db="EMBL/GenBank/DDBJ databases">
        <title>Three new genomes from thermophilic consortium.</title>
        <authorList>
            <person name="Quaggio R."/>
            <person name="Amgarten D."/>
            <person name="Setubal J.C."/>
        </authorList>
    </citation>
    <scope>NUCLEOTIDE SEQUENCE</scope>
    <source>
        <strain evidence="6">ZCTH01-B2</strain>
    </source>
</reference>
<evidence type="ECO:0000313" key="7">
    <source>
        <dbReference type="EMBL" id="OTA41643.1"/>
    </source>
</evidence>
<reference evidence="8" key="1">
    <citation type="submission" date="2016-04" db="EMBL/GenBank/DDBJ databases">
        <authorList>
            <person name="Antunes L.P."/>
            <person name="Martins L.F."/>
            <person name="Pereira R.V."/>
            <person name="Thomas A.M."/>
            <person name="Barbosa D."/>
            <person name="Nascimento L."/>
            <person name="Silva G.M."/>
            <person name="Condomitti G.W."/>
            <person name="Digiampietri L.A."/>
            <person name="Lombardi K.C."/>
            <person name="Ramos P.L."/>
            <person name="Quaggio R.B."/>
            <person name="Oliveira J.C."/>
            <person name="Pascon R.C."/>
            <person name="Cruz J.B."/>
            <person name="Silva A.M."/>
            <person name="Setubal J.C."/>
        </authorList>
    </citation>
    <scope>NUCLEOTIDE SEQUENCE [LARGE SCALE GENOMIC DNA]</scope>
</reference>
<reference evidence="7" key="2">
    <citation type="submission" date="2016-04" db="EMBL/GenBank/DDBJ databases">
        <authorList>
            <person name="Evans L.H."/>
            <person name="Alamgir A."/>
            <person name="Owens N."/>
            <person name="Weber N.D."/>
            <person name="Virtaneva K."/>
            <person name="Barbian K."/>
            <person name="Babar A."/>
            <person name="Rosenke K."/>
        </authorList>
    </citation>
    <scope>NUCLEOTIDE SEQUENCE [LARGE SCALE GENOMIC DNA]</scope>
    <source>
        <strain evidence="7">G2</strain>
    </source>
</reference>
<dbReference type="PANTHER" id="PTHR39157:SF1">
    <property type="entry name" value="DOXX FAMILY PROTEIN"/>
    <property type="match status" value="1"/>
</dbReference>
<feature type="transmembrane region" description="Helical" evidence="5">
    <location>
        <begin position="64"/>
        <end position="84"/>
    </location>
</feature>
<dbReference type="InterPro" id="IPR032808">
    <property type="entry name" value="DoxX"/>
</dbReference>
<gene>
    <name evidence="7" type="ORF">A6D92_04945</name>
    <name evidence="6" type="ORF">CWE10_11990</name>
</gene>
<dbReference type="Proteomes" id="UP000732377">
    <property type="component" value="Unassembled WGS sequence"/>
</dbReference>
<evidence type="ECO:0000313" key="6">
    <source>
        <dbReference type="EMBL" id="MBY6276910.1"/>
    </source>
</evidence>
<proteinExistence type="predicted"/>
<comment type="subcellular location">
    <subcellularLocation>
        <location evidence="1">Membrane</location>
        <topology evidence="1">Multi-pass membrane protein</topology>
    </subcellularLocation>
</comment>
<evidence type="ECO:0000256" key="1">
    <source>
        <dbReference type="ARBA" id="ARBA00004141"/>
    </source>
</evidence>
<dbReference type="EMBL" id="LWLV01000311">
    <property type="protein sequence ID" value="OTA41643.1"/>
    <property type="molecule type" value="Genomic_DNA"/>
</dbReference>
<dbReference type="AlphaFoldDB" id="A0A1Y2T8R2"/>
<name>A0A1Y2T8R2_SYMTR</name>
<dbReference type="OMA" id="MILYIRE"/>
<dbReference type="PANTHER" id="PTHR39157">
    <property type="entry name" value="INTEGRAL MEMBRANE PROTEIN-RELATED"/>
    <property type="match status" value="1"/>
</dbReference>
<dbReference type="Pfam" id="PF07681">
    <property type="entry name" value="DoxX"/>
    <property type="match status" value="1"/>
</dbReference>
<dbReference type="Proteomes" id="UP000194267">
    <property type="component" value="Unassembled WGS sequence"/>
</dbReference>
<evidence type="ECO:0000256" key="3">
    <source>
        <dbReference type="ARBA" id="ARBA00022989"/>
    </source>
</evidence>
<dbReference type="EMBL" id="PIUK01000118">
    <property type="protein sequence ID" value="MBY6276910.1"/>
    <property type="molecule type" value="Genomic_DNA"/>
</dbReference>
<keyword evidence="4 5" id="KW-0472">Membrane</keyword>
<evidence type="ECO:0000256" key="5">
    <source>
        <dbReference type="SAM" id="Phobius"/>
    </source>
</evidence>
<evidence type="ECO:0000256" key="2">
    <source>
        <dbReference type="ARBA" id="ARBA00022692"/>
    </source>
</evidence>
<evidence type="ECO:0000313" key="8">
    <source>
        <dbReference type="Proteomes" id="UP000194267"/>
    </source>
</evidence>
<feature type="transmembrane region" description="Helical" evidence="5">
    <location>
        <begin position="12"/>
        <end position="30"/>
    </location>
</feature>